<evidence type="ECO:0008006" key="4">
    <source>
        <dbReference type="Google" id="ProtNLM"/>
    </source>
</evidence>
<sequence>MAKIPAARLTRFSAAFEELEARARLSESSGSEHSAAEEESSGDLSELVDLFSERDCGVEGESCGGGEGEKERSCREPEMYGEESETKRMLKSLIEHVEEEEDGGVRRMISAEVESAWRSLGSVGGSSEEIKRRVMSRLRVKGFDAGLCKSRWDRTTQTPAGEHEYMDIIIAGTRYIIDTSPAAQYTIARPTDHYASMLQLFPQVLVCKGAELKKLVRLMCTAMRQSLKKKEMHVPPWRTNAYMQAKWFGSYKRTTNGVPATNVASRGGCLARKSWVGFRTSQVLLTSHHVCFRGEVGLGIDAGNLNAALEGMHL</sequence>
<dbReference type="OrthoDB" id="548115at2759"/>
<evidence type="ECO:0000313" key="2">
    <source>
        <dbReference type="EMBL" id="KAF7141425.1"/>
    </source>
</evidence>
<dbReference type="Pfam" id="PF04720">
    <property type="entry name" value="PDDEXK_6"/>
    <property type="match status" value="1"/>
</dbReference>
<dbReference type="NCBIfam" id="TIGR01615">
    <property type="entry name" value="A_thal_3542"/>
    <property type="match status" value="1"/>
</dbReference>
<dbReference type="EMBL" id="WJXA01000006">
    <property type="protein sequence ID" value="KAF7141425.1"/>
    <property type="molecule type" value="Genomic_DNA"/>
</dbReference>
<evidence type="ECO:0000256" key="1">
    <source>
        <dbReference type="SAM" id="MobiDB-lite"/>
    </source>
</evidence>
<feature type="region of interest" description="Disordered" evidence="1">
    <location>
        <begin position="23"/>
        <end position="45"/>
    </location>
</feature>
<evidence type="ECO:0000313" key="3">
    <source>
        <dbReference type="Proteomes" id="UP000626092"/>
    </source>
</evidence>
<proteinExistence type="predicted"/>
<feature type="region of interest" description="Disordered" evidence="1">
    <location>
        <begin position="57"/>
        <end position="87"/>
    </location>
</feature>
<protein>
    <recommendedName>
        <fullName evidence="4">DUF506 family protein</fullName>
    </recommendedName>
</protein>
<dbReference type="Proteomes" id="UP000626092">
    <property type="component" value="Unassembled WGS sequence"/>
</dbReference>
<dbReference type="AlphaFoldDB" id="A0A834GW59"/>
<dbReference type="PANTHER" id="PTHR31579">
    <property type="entry name" value="OS03G0796600 PROTEIN"/>
    <property type="match status" value="1"/>
</dbReference>
<reference evidence="2" key="1">
    <citation type="submission" date="2019-11" db="EMBL/GenBank/DDBJ databases">
        <authorList>
            <person name="Liu Y."/>
            <person name="Hou J."/>
            <person name="Li T.-Q."/>
            <person name="Guan C.-H."/>
            <person name="Wu X."/>
            <person name="Wu H.-Z."/>
            <person name="Ling F."/>
            <person name="Zhang R."/>
            <person name="Shi X.-G."/>
            <person name="Ren J.-P."/>
            <person name="Chen E.-F."/>
            <person name="Sun J.-M."/>
        </authorList>
    </citation>
    <scope>NUCLEOTIDE SEQUENCE</scope>
    <source>
        <strain evidence="2">Adult_tree_wgs_1</strain>
        <tissue evidence="2">Leaves</tissue>
    </source>
</reference>
<dbReference type="InterPro" id="IPR006502">
    <property type="entry name" value="PDDEXK-like"/>
</dbReference>
<gene>
    <name evidence="2" type="ORF">RHSIM_Rhsim06G0169900</name>
</gene>
<comment type="caution">
    <text evidence="2">The sequence shown here is derived from an EMBL/GenBank/DDBJ whole genome shotgun (WGS) entry which is preliminary data.</text>
</comment>
<dbReference type="PANTHER" id="PTHR31579:SF42">
    <property type="entry name" value="DUF506 FAMILY PROTEIN (DUF506)"/>
    <property type="match status" value="1"/>
</dbReference>
<name>A0A834GW59_RHOSS</name>
<accession>A0A834GW59</accession>
<organism evidence="2 3">
    <name type="scientific">Rhododendron simsii</name>
    <name type="common">Sims's rhododendron</name>
    <dbReference type="NCBI Taxonomy" id="118357"/>
    <lineage>
        <taxon>Eukaryota</taxon>
        <taxon>Viridiplantae</taxon>
        <taxon>Streptophyta</taxon>
        <taxon>Embryophyta</taxon>
        <taxon>Tracheophyta</taxon>
        <taxon>Spermatophyta</taxon>
        <taxon>Magnoliopsida</taxon>
        <taxon>eudicotyledons</taxon>
        <taxon>Gunneridae</taxon>
        <taxon>Pentapetalae</taxon>
        <taxon>asterids</taxon>
        <taxon>Ericales</taxon>
        <taxon>Ericaceae</taxon>
        <taxon>Ericoideae</taxon>
        <taxon>Rhodoreae</taxon>
        <taxon>Rhododendron</taxon>
    </lineage>
</organism>
<keyword evidence="3" id="KW-1185">Reference proteome</keyword>
<feature type="compositionally biased region" description="Basic and acidic residues" evidence="1">
    <location>
        <begin position="67"/>
        <end position="87"/>
    </location>
</feature>